<sequence>MTDARFKIVFTGELMPAVTLDTVKDNLARLFKSDRSKIDGLFSGNAVALKRDLTESEADKYLAALQNAGAKVRKEPDLAASLSLVETDGHRTSAPESVPGSDSMTCPKCGHEQPTSVDCEACGIVIEKYLARHAQLAGTTTAPSSQAVPVVASTTDPSPYATPQAQVGEVLPEFGELNVFTTDGRIGRLRYLAWYLLLSLGAVALFAIAAMGFAMSQIIGGVLIAAVTIGMVVVAVQMSVQRLHDIGWSGWLLLLSIVPIIGSVFSLLMLVVPGSTGANRFGPPQPANSTAVKVLAALWLVPILALLIAVFVGGIGMFSELGGELGLPSSYSESASDTAEGYSDYSDAAEPATSADAADAEAAGAASDSSEE</sequence>
<keyword evidence="2" id="KW-0812">Transmembrane</keyword>
<feature type="transmembrane region" description="Helical" evidence="2">
    <location>
        <begin position="192"/>
        <end position="212"/>
    </location>
</feature>
<keyword evidence="2" id="KW-1133">Transmembrane helix</keyword>
<dbReference type="Pfam" id="PF05656">
    <property type="entry name" value="DUF805"/>
    <property type="match status" value="1"/>
</dbReference>
<evidence type="ECO:0000313" key="4">
    <source>
        <dbReference type="Proteomes" id="UP000284021"/>
    </source>
</evidence>
<dbReference type="RefSeq" id="WP_119952576.1">
    <property type="nucleotide sequence ID" value="NZ_QYUR01000002.1"/>
</dbReference>
<name>A0A418XII5_9PSED</name>
<feature type="region of interest" description="Disordered" evidence="1">
    <location>
        <begin position="330"/>
        <end position="372"/>
    </location>
</feature>
<feature type="transmembrane region" description="Helical" evidence="2">
    <location>
        <begin position="218"/>
        <end position="240"/>
    </location>
</feature>
<feature type="region of interest" description="Disordered" evidence="1">
    <location>
        <begin position="87"/>
        <end position="110"/>
    </location>
</feature>
<keyword evidence="2" id="KW-0472">Membrane</keyword>
<dbReference type="EMBL" id="QYUR01000002">
    <property type="protein sequence ID" value="RJG12247.1"/>
    <property type="molecule type" value="Genomic_DNA"/>
</dbReference>
<evidence type="ECO:0000256" key="1">
    <source>
        <dbReference type="SAM" id="MobiDB-lite"/>
    </source>
</evidence>
<dbReference type="OrthoDB" id="9812349at2"/>
<accession>A0A418XII5</accession>
<dbReference type="AlphaFoldDB" id="A0A418XII5"/>
<comment type="caution">
    <text evidence="3">The sequence shown here is derived from an EMBL/GenBank/DDBJ whole genome shotgun (WGS) entry which is preliminary data.</text>
</comment>
<feature type="compositionally biased region" description="Low complexity" evidence="1">
    <location>
        <begin position="346"/>
        <end position="372"/>
    </location>
</feature>
<dbReference type="Proteomes" id="UP000284021">
    <property type="component" value="Unassembled WGS sequence"/>
</dbReference>
<reference evidence="3 4" key="1">
    <citation type="submission" date="2018-09" db="EMBL/GenBank/DDBJ databases">
        <authorList>
            <person name="Zhu H."/>
        </authorList>
    </citation>
    <scope>NUCLEOTIDE SEQUENCE [LARGE SCALE GENOMIC DNA]</scope>
    <source>
        <strain evidence="3 4">K1S02-6</strain>
    </source>
</reference>
<feature type="transmembrane region" description="Helical" evidence="2">
    <location>
        <begin position="294"/>
        <end position="318"/>
    </location>
</feature>
<proteinExistence type="predicted"/>
<evidence type="ECO:0000313" key="3">
    <source>
        <dbReference type="EMBL" id="RJG12247.1"/>
    </source>
</evidence>
<dbReference type="PANTHER" id="PTHR34980:SF3">
    <property type="entry name" value="BLR8105 PROTEIN"/>
    <property type="match status" value="1"/>
</dbReference>
<protein>
    <submittedName>
        <fullName evidence="3">DUF805 domain-containing protein</fullName>
    </submittedName>
</protein>
<organism evidence="3 4">
    <name type="scientific">Pseudomonas cavernicola</name>
    <dbReference type="NCBI Taxonomy" id="2320866"/>
    <lineage>
        <taxon>Bacteria</taxon>
        <taxon>Pseudomonadati</taxon>
        <taxon>Pseudomonadota</taxon>
        <taxon>Gammaproteobacteria</taxon>
        <taxon>Pseudomonadales</taxon>
        <taxon>Pseudomonadaceae</taxon>
        <taxon>Pseudomonas</taxon>
    </lineage>
</organism>
<feature type="transmembrane region" description="Helical" evidence="2">
    <location>
        <begin position="252"/>
        <end position="274"/>
    </location>
</feature>
<dbReference type="PANTHER" id="PTHR34980">
    <property type="entry name" value="INNER MEMBRANE PROTEIN-RELATED-RELATED"/>
    <property type="match status" value="1"/>
</dbReference>
<dbReference type="InterPro" id="IPR008523">
    <property type="entry name" value="DUF805"/>
</dbReference>
<evidence type="ECO:0000256" key="2">
    <source>
        <dbReference type="SAM" id="Phobius"/>
    </source>
</evidence>
<dbReference type="GO" id="GO:0005886">
    <property type="term" value="C:plasma membrane"/>
    <property type="evidence" value="ECO:0007669"/>
    <property type="project" value="TreeGrafter"/>
</dbReference>
<gene>
    <name evidence="3" type="ORF">D3879_02795</name>
</gene>
<keyword evidence="4" id="KW-1185">Reference proteome</keyword>